<reference evidence="1 2" key="1">
    <citation type="journal article" date="2018" name="Sci. Rep.">
        <title>Comparative genomics provides insights into the lifestyle and reveals functional heterogeneity of dark septate endophytic fungi.</title>
        <authorList>
            <person name="Knapp D.G."/>
            <person name="Nemeth J.B."/>
            <person name="Barry K."/>
            <person name="Hainaut M."/>
            <person name="Henrissat B."/>
            <person name="Johnson J."/>
            <person name="Kuo A."/>
            <person name="Lim J.H.P."/>
            <person name="Lipzen A."/>
            <person name="Nolan M."/>
            <person name="Ohm R.A."/>
            <person name="Tamas L."/>
            <person name="Grigoriev I.V."/>
            <person name="Spatafora J.W."/>
            <person name="Nagy L.G."/>
            <person name="Kovacs G.M."/>
        </authorList>
    </citation>
    <scope>NUCLEOTIDE SEQUENCE [LARGE SCALE GENOMIC DNA]</scope>
    <source>
        <strain evidence="1 2">DSE2036</strain>
    </source>
</reference>
<dbReference type="GO" id="GO:0006629">
    <property type="term" value="P:lipid metabolic process"/>
    <property type="evidence" value="ECO:0007669"/>
    <property type="project" value="InterPro"/>
</dbReference>
<dbReference type="EMBL" id="KZ805361">
    <property type="protein sequence ID" value="PVI01176.1"/>
    <property type="molecule type" value="Genomic_DNA"/>
</dbReference>
<dbReference type="GO" id="GO:0008081">
    <property type="term" value="F:phosphoric diester hydrolase activity"/>
    <property type="evidence" value="ECO:0007669"/>
    <property type="project" value="InterPro"/>
</dbReference>
<name>A0A2V1DT44_9PLEO</name>
<dbReference type="Gene3D" id="3.20.20.190">
    <property type="entry name" value="Phosphatidylinositol (PI) phosphodiesterase"/>
    <property type="match status" value="1"/>
</dbReference>
<proteinExistence type="predicted"/>
<keyword evidence="2" id="KW-1185">Reference proteome</keyword>
<protein>
    <recommendedName>
        <fullName evidence="3">PLC-like phosphodiesterase</fullName>
    </recommendedName>
</protein>
<evidence type="ECO:0000313" key="1">
    <source>
        <dbReference type="EMBL" id="PVI01176.1"/>
    </source>
</evidence>
<dbReference type="AlphaFoldDB" id="A0A2V1DT44"/>
<sequence length="390" mass="43327">MFGKSLAVSYILFAQNALSSLTSPTSNTSSIRLNHIQVVGTHNSYHREITLAERTAFETYMTKPENYYYSHSNLPNQLSHQGVRSLELDLHPDDKGGLYYPPLIWKLANLTNSTTPFDGTVLQSPGIKVFHVTDLDPDSICHTFVDCLTQLKTWSDANPTHIPIIIDLELKSDAPACAFGGLCPNNTALNWTLTRLLGVEEEIQSVLPRTKLITPDDVRVSNLTLEKSVLTNGWPSLASSRGKFMFFFDNDPSPSDPSSPREIYTANGHASLENRTVFTNAIEGAPDAAVLKRNEPRGEENLAEIQRLVRKGYLVRTRADVPLETVLARDETMRESAWESGAQIVSTDYPAWGMAARWGWDYVVEIGDGRAARCNLVARPEGCGEELDQE</sequence>
<accession>A0A2V1DT44</accession>
<dbReference type="STRING" id="97972.A0A2V1DT44"/>
<gene>
    <name evidence="1" type="ORF">DM02DRAFT_717986</name>
</gene>
<evidence type="ECO:0000313" key="2">
    <source>
        <dbReference type="Proteomes" id="UP000244855"/>
    </source>
</evidence>
<dbReference type="CDD" id="cd08589">
    <property type="entry name" value="PI-PLCc_SaPLC1_like"/>
    <property type="match status" value="1"/>
</dbReference>
<organism evidence="1 2">
    <name type="scientific">Periconia macrospinosa</name>
    <dbReference type="NCBI Taxonomy" id="97972"/>
    <lineage>
        <taxon>Eukaryota</taxon>
        <taxon>Fungi</taxon>
        <taxon>Dikarya</taxon>
        <taxon>Ascomycota</taxon>
        <taxon>Pezizomycotina</taxon>
        <taxon>Dothideomycetes</taxon>
        <taxon>Pleosporomycetidae</taxon>
        <taxon>Pleosporales</taxon>
        <taxon>Massarineae</taxon>
        <taxon>Periconiaceae</taxon>
        <taxon>Periconia</taxon>
    </lineage>
</organism>
<dbReference type="Pfam" id="PF16670">
    <property type="entry name" value="PI-PLC-C1"/>
    <property type="match status" value="1"/>
</dbReference>
<dbReference type="InterPro" id="IPR032075">
    <property type="entry name" value="PI-PLC-C1"/>
</dbReference>
<dbReference type="OrthoDB" id="2017497at2759"/>
<evidence type="ECO:0008006" key="3">
    <source>
        <dbReference type="Google" id="ProtNLM"/>
    </source>
</evidence>
<dbReference type="Proteomes" id="UP000244855">
    <property type="component" value="Unassembled WGS sequence"/>
</dbReference>
<dbReference type="SUPFAM" id="SSF51695">
    <property type="entry name" value="PLC-like phosphodiesterases"/>
    <property type="match status" value="1"/>
</dbReference>
<dbReference type="PROSITE" id="PS50007">
    <property type="entry name" value="PIPLC_X_DOMAIN"/>
    <property type="match status" value="1"/>
</dbReference>
<dbReference type="InterPro" id="IPR017946">
    <property type="entry name" value="PLC-like_Pdiesterase_TIM-brl"/>
</dbReference>